<dbReference type="Pfam" id="PF02449">
    <property type="entry name" value="Glyco_hydro_42"/>
    <property type="match status" value="1"/>
</dbReference>
<dbReference type="GO" id="GO:0005975">
    <property type="term" value="P:carbohydrate metabolic process"/>
    <property type="evidence" value="ECO:0007669"/>
    <property type="project" value="InterPro"/>
</dbReference>
<evidence type="ECO:0000259" key="3">
    <source>
        <dbReference type="Pfam" id="PF02449"/>
    </source>
</evidence>
<evidence type="ECO:0000256" key="2">
    <source>
        <dbReference type="ARBA" id="ARBA00023295"/>
    </source>
</evidence>
<accession>A0A9D1LRS1</accession>
<comment type="caution">
    <text evidence="4">The sequence shown here is derived from an EMBL/GenBank/DDBJ whole genome shotgun (WGS) entry which is preliminary data.</text>
</comment>
<keyword evidence="1" id="KW-0378">Hydrolase</keyword>
<reference evidence="4" key="2">
    <citation type="journal article" date="2021" name="PeerJ">
        <title>Extensive microbial diversity within the chicken gut microbiome revealed by metagenomics and culture.</title>
        <authorList>
            <person name="Gilroy R."/>
            <person name="Ravi A."/>
            <person name="Getino M."/>
            <person name="Pursley I."/>
            <person name="Horton D.L."/>
            <person name="Alikhan N.F."/>
            <person name="Baker D."/>
            <person name="Gharbi K."/>
            <person name="Hall N."/>
            <person name="Watson M."/>
            <person name="Adriaenssens E.M."/>
            <person name="Foster-Nyarko E."/>
            <person name="Jarju S."/>
            <person name="Secka A."/>
            <person name="Antonio M."/>
            <person name="Oren A."/>
            <person name="Chaudhuri R.R."/>
            <person name="La Ragione R."/>
            <person name="Hildebrand F."/>
            <person name="Pallen M.J."/>
        </authorList>
    </citation>
    <scope>NUCLEOTIDE SEQUENCE</scope>
    <source>
        <strain evidence="4">ChiSxjej2B14-8506</strain>
    </source>
</reference>
<feature type="domain" description="Glycoside hydrolase family 42 N-terminal" evidence="3">
    <location>
        <begin position="409"/>
        <end position="530"/>
    </location>
</feature>
<dbReference type="InterPro" id="IPR017853">
    <property type="entry name" value="GH"/>
</dbReference>
<dbReference type="GO" id="GO:0004565">
    <property type="term" value="F:beta-galactosidase activity"/>
    <property type="evidence" value="ECO:0007669"/>
    <property type="project" value="InterPro"/>
</dbReference>
<proteinExistence type="predicted"/>
<organism evidence="4 5">
    <name type="scientific">Candidatus Fimadaptatus faecigallinarum</name>
    <dbReference type="NCBI Taxonomy" id="2840814"/>
    <lineage>
        <taxon>Bacteria</taxon>
        <taxon>Bacillati</taxon>
        <taxon>Bacillota</taxon>
        <taxon>Clostridia</taxon>
        <taxon>Eubacteriales</taxon>
        <taxon>Candidatus Fimadaptatus</taxon>
    </lineage>
</organism>
<dbReference type="AlphaFoldDB" id="A0A9D1LRS1"/>
<protein>
    <submittedName>
        <fullName evidence="4">Beta-galactosidase</fullName>
    </submittedName>
</protein>
<evidence type="ECO:0000256" key="1">
    <source>
        <dbReference type="ARBA" id="ARBA00022801"/>
    </source>
</evidence>
<dbReference type="EMBL" id="DVNK01000038">
    <property type="protein sequence ID" value="HIU46828.1"/>
    <property type="molecule type" value="Genomic_DNA"/>
</dbReference>
<evidence type="ECO:0000313" key="4">
    <source>
        <dbReference type="EMBL" id="HIU46828.1"/>
    </source>
</evidence>
<gene>
    <name evidence="4" type="ORF">IAC59_06180</name>
</gene>
<keyword evidence="2" id="KW-0326">Glycosidase</keyword>
<dbReference type="InterPro" id="IPR013529">
    <property type="entry name" value="Glyco_hydro_42_N"/>
</dbReference>
<reference evidence="4" key="1">
    <citation type="submission" date="2020-10" db="EMBL/GenBank/DDBJ databases">
        <authorList>
            <person name="Gilroy R."/>
        </authorList>
    </citation>
    <scope>NUCLEOTIDE SEQUENCE</scope>
    <source>
        <strain evidence="4">ChiSxjej2B14-8506</strain>
    </source>
</reference>
<evidence type="ECO:0000313" key="5">
    <source>
        <dbReference type="Proteomes" id="UP000824123"/>
    </source>
</evidence>
<name>A0A9D1LRS1_9FIRM</name>
<sequence length="664" mass="74872">MSDIMLKDIKPTSGVTLEREGEGWALTIPAAGGGIVLDGVCAASQRFLVFDLDVREQHCAVMSLNCIEPGGALGLEMRFGAMPFKARICLDMNWMDAAQLFPGHTCGQLKVVIHGHRVHRSALERVELRCAPCYHDVHLYIENLRLTDERPTEYPLPDVKLIDKFGQLKTREWPGKTHTEQELVERLRAALNAEDDGYPVASWDRYGGDSARHMADGTGFFRALKQDGRWYLLDPDGNAFFSTGPDCTVIRSDARIDGMEGLLDELPDRNELPELFVKSEFPTPGDLRKCELFSYTQWNLRRAFGEGWFSAFAKYVGRMLRGAGMNTLGNWSERELFARAGLPYVMQLSHFPTTQTLIFRDFPDVYSPEYARNADESARELSKFRNDRYMIGYFLRNEPSWAFVDGLIIADEVLHTPQPSYCRAALKDFLRERYGDIAALNAAWGTAYDSYDALDEPIECASALSAASNADMREFSRRMLDLYVGTPTRACRRVDPNHMNLGMRWAWISDPDIVTGWKYFDVFSINCYSFDPTAALDNVGNLGVDLPVMIGEFHFGAIDAGLPSTGLKAVPDQHERAKAYRYYCERVAAHPQGVGCHYFQCFDQFALGRFDGENYNIGLLDVTLRPYDEMFNAARESAQHIYAINAGEAAPTDEQARTIPMIAF</sequence>
<dbReference type="SUPFAM" id="SSF51445">
    <property type="entry name" value="(Trans)glycosidases"/>
    <property type="match status" value="1"/>
</dbReference>
<dbReference type="Proteomes" id="UP000824123">
    <property type="component" value="Unassembled WGS sequence"/>
</dbReference>
<dbReference type="GO" id="GO:0009341">
    <property type="term" value="C:beta-galactosidase complex"/>
    <property type="evidence" value="ECO:0007669"/>
    <property type="project" value="InterPro"/>
</dbReference>
<dbReference type="Gene3D" id="3.20.20.80">
    <property type="entry name" value="Glycosidases"/>
    <property type="match status" value="1"/>
</dbReference>